<protein>
    <submittedName>
        <fullName evidence="1">Uncharacterized protein</fullName>
    </submittedName>
</protein>
<comment type="caution">
    <text evidence="1">The sequence shown here is derived from an EMBL/GenBank/DDBJ whole genome shotgun (WGS) entry which is preliminary data.</text>
</comment>
<dbReference type="AlphaFoldDB" id="A0A9D4J295"/>
<evidence type="ECO:0000313" key="1">
    <source>
        <dbReference type="EMBL" id="KAH3795680.1"/>
    </source>
</evidence>
<sequence>MTGKRDGRQVKIRYVCNRMTGRHLCRHDDIMAERHVSRHDDMMKGRYLCRHDDRKAERRVYIKDDMKACIQIRIVCILTGLHEGRKACMQNGR</sequence>
<dbReference type="EMBL" id="JAIWYP010000007">
    <property type="protein sequence ID" value="KAH3795680.1"/>
    <property type="molecule type" value="Genomic_DNA"/>
</dbReference>
<organism evidence="1 2">
    <name type="scientific">Dreissena polymorpha</name>
    <name type="common">Zebra mussel</name>
    <name type="synonym">Mytilus polymorpha</name>
    <dbReference type="NCBI Taxonomy" id="45954"/>
    <lineage>
        <taxon>Eukaryota</taxon>
        <taxon>Metazoa</taxon>
        <taxon>Spiralia</taxon>
        <taxon>Lophotrochozoa</taxon>
        <taxon>Mollusca</taxon>
        <taxon>Bivalvia</taxon>
        <taxon>Autobranchia</taxon>
        <taxon>Heteroconchia</taxon>
        <taxon>Euheterodonta</taxon>
        <taxon>Imparidentia</taxon>
        <taxon>Neoheterodontei</taxon>
        <taxon>Myida</taxon>
        <taxon>Dreissenoidea</taxon>
        <taxon>Dreissenidae</taxon>
        <taxon>Dreissena</taxon>
    </lineage>
</organism>
<evidence type="ECO:0000313" key="2">
    <source>
        <dbReference type="Proteomes" id="UP000828390"/>
    </source>
</evidence>
<accession>A0A9D4J295</accession>
<name>A0A9D4J295_DREPO</name>
<proteinExistence type="predicted"/>
<dbReference type="Proteomes" id="UP000828390">
    <property type="component" value="Unassembled WGS sequence"/>
</dbReference>
<reference evidence="1" key="1">
    <citation type="journal article" date="2019" name="bioRxiv">
        <title>The Genome of the Zebra Mussel, Dreissena polymorpha: A Resource for Invasive Species Research.</title>
        <authorList>
            <person name="McCartney M.A."/>
            <person name="Auch B."/>
            <person name="Kono T."/>
            <person name="Mallez S."/>
            <person name="Zhang Y."/>
            <person name="Obille A."/>
            <person name="Becker A."/>
            <person name="Abrahante J.E."/>
            <person name="Garbe J."/>
            <person name="Badalamenti J.P."/>
            <person name="Herman A."/>
            <person name="Mangelson H."/>
            <person name="Liachko I."/>
            <person name="Sullivan S."/>
            <person name="Sone E.D."/>
            <person name="Koren S."/>
            <person name="Silverstein K.A.T."/>
            <person name="Beckman K.B."/>
            <person name="Gohl D.M."/>
        </authorList>
    </citation>
    <scope>NUCLEOTIDE SEQUENCE</scope>
    <source>
        <strain evidence="1">Duluth1</strain>
        <tissue evidence="1">Whole animal</tissue>
    </source>
</reference>
<gene>
    <name evidence="1" type="ORF">DPMN_149236</name>
</gene>
<keyword evidence="2" id="KW-1185">Reference proteome</keyword>
<reference evidence="1" key="2">
    <citation type="submission" date="2020-11" db="EMBL/GenBank/DDBJ databases">
        <authorList>
            <person name="McCartney M.A."/>
            <person name="Auch B."/>
            <person name="Kono T."/>
            <person name="Mallez S."/>
            <person name="Becker A."/>
            <person name="Gohl D.M."/>
            <person name="Silverstein K.A.T."/>
            <person name="Koren S."/>
            <person name="Bechman K.B."/>
            <person name="Herman A."/>
            <person name="Abrahante J.E."/>
            <person name="Garbe J."/>
        </authorList>
    </citation>
    <scope>NUCLEOTIDE SEQUENCE</scope>
    <source>
        <strain evidence="1">Duluth1</strain>
        <tissue evidence="1">Whole animal</tissue>
    </source>
</reference>